<evidence type="ECO:0000313" key="2">
    <source>
        <dbReference type="Proteomes" id="UP001320159"/>
    </source>
</evidence>
<keyword evidence="2" id="KW-1185">Reference proteome</keyword>
<sequence length="377" mass="43445">MDKAKLIFGLTIVLSMIIAGCTGPKAPPPDIQPVDDQMAGARDDYNTKVSALNKMINNLKEQSRPANVTMDEYRSWLDDYDKLIAITEQRFNDTIAAGERYAEYLDNESVEYKRIISDREKFGQDIKAQRSNYNILERSYDTRLEKQAATDDYIDKSNIADSRFNDLLEYTRSTSPANIGEYRQFIDGFKQRSIDYEYSANQAIDAGIKLQQYYDPESSEYVEISDREKVYRNNIKTCWETYNSYQSNYEKNAAVMGSYATNKEIQDIYNDYVAKLNRATASKKELDEQKNPMDILSKLDKEWIQGYGQKVAAFVSDCNAAIEAGRKLQKYLDPEGGDFENIAKNEQAMVDSMNKYQEDYRKIVATYNNMHPLDPVE</sequence>
<dbReference type="EMBL" id="PGCK01000002">
    <property type="protein sequence ID" value="MCD1294151.1"/>
    <property type="molecule type" value="Genomic_DNA"/>
</dbReference>
<reference evidence="1 2" key="1">
    <citation type="submission" date="2017-11" db="EMBL/GenBank/DDBJ databases">
        <title>Isolation and Characterization of Family Methanocellaceae Species from Potential Methane Hydrate Area Offshore Southwestern Taiwan.</title>
        <authorList>
            <person name="Zhang W.-L."/>
            <person name="Chen W.-C."/>
            <person name="Lai M.-C."/>
            <person name="Chen S.-C."/>
        </authorList>
    </citation>
    <scope>NUCLEOTIDE SEQUENCE [LARGE SCALE GENOMIC DNA]</scope>
    <source>
        <strain evidence="1 2">CWC-04</strain>
    </source>
</reference>
<dbReference type="PROSITE" id="PS51257">
    <property type="entry name" value="PROKAR_LIPOPROTEIN"/>
    <property type="match status" value="1"/>
</dbReference>
<gene>
    <name evidence="1" type="ORF">CUJ83_03975</name>
</gene>
<proteinExistence type="predicted"/>
<name>A0AAP2RAU3_9EURY</name>
<organism evidence="1 2">
    <name type="scientific">Methanooceanicella nereidis</name>
    <dbReference type="NCBI Taxonomy" id="2052831"/>
    <lineage>
        <taxon>Archaea</taxon>
        <taxon>Methanobacteriati</taxon>
        <taxon>Methanobacteriota</taxon>
        <taxon>Stenosarchaea group</taxon>
        <taxon>Methanomicrobia</taxon>
        <taxon>Methanocellales</taxon>
        <taxon>Methanocellaceae</taxon>
        <taxon>Methanooceanicella</taxon>
    </lineage>
</organism>
<comment type="caution">
    <text evidence="1">The sequence shown here is derived from an EMBL/GenBank/DDBJ whole genome shotgun (WGS) entry which is preliminary data.</text>
</comment>
<dbReference type="AlphaFoldDB" id="A0AAP2RAU3"/>
<dbReference type="RefSeq" id="WP_230740846.1">
    <property type="nucleotide sequence ID" value="NZ_PGCK01000002.1"/>
</dbReference>
<dbReference type="Proteomes" id="UP001320159">
    <property type="component" value="Unassembled WGS sequence"/>
</dbReference>
<evidence type="ECO:0000313" key="1">
    <source>
        <dbReference type="EMBL" id="MCD1294151.1"/>
    </source>
</evidence>
<protein>
    <submittedName>
        <fullName evidence="1">Uncharacterized protein</fullName>
    </submittedName>
</protein>
<accession>A0AAP2RAU3</accession>